<reference evidence="2 3" key="1">
    <citation type="submission" date="2019-07" db="EMBL/GenBank/DDBJ databases">
        <authorList>
            <person name="Jastrzebski P J."/>
            <person name="Paukszto L."/>
            <person name="Jastrzebski P J."/>
        </authorList>
    </citation>
    <scope>NUCLEOTIDE SEQUENCE [LARGE SCALE GENOMIC DNA]</scope>
    <source>
        <strain evidence="2 3">WMS-il1</strain>
    </source>
</reference>
<accession>A0A564YYN7</accession>
<protein>
    <submittedName>
        <fullName evidence="2">Uncharacterized protein</fullName>
    </submittedName>
</protein>
<evidence type="ECO:0000313" key="3">
    <source>
        <dbReference type="Proteomes" id="UP000321570"/>
    </source>
</evidence>
<proteinExistence type="predicted"/>
<evidence type="ECO:0000313" key="2">
    <source>
        <dbReference type="EMBL" id="VUZ52387.1"/>
    </source>
</evidence>
<keyword evidence="1" id="KW-1133">Transmembrane helix</keyword>
<keyword evidence="1" id="KW-0812">Transmembrane</keyword>
<keyword evidence="3" id="KW-1185">Reference proteome</keyword>
<dbReference type="AlphaFoldDB" id="A0A564YYN7"/>
<feature type="transmembrane region" description="Helical" evidence="1">
    <location>
        <begin position="49"/>
        <end position="72"/>
    </location>
</feature>
<evidence type="ECO:0000256" key="1">
    <source>
        <dbReference type="SAM" id="Phobius"/>
    </source>
</evidence>
<gene>
    <name evidence="2" type="ORF">WMSIL1_LOCUS10931</name>
</gene>
<dbReference type="EMBL" id="CABIJS010000488">
    <property type="protein sequence ID" value="VUZ52387.1"/>
    <property type="molecule type" value="Genomic_DNA"/>
</dbReference>
<keyword evidence="1" id="KW-0472">Membrane</keyword>
<name>A0A564YYN7_HYMDI</name>
<organism evidence="2 3">
    <name type="scientific">Hymenolepis diminuta</name>
    <name type="common">Rat tapeworm</name>
    <dbReference type="NCBI Taxonomy" id="6216"/>
    <lineage>
        <taxon>Eukaryota</taxon>
        <taxon>Metazoa</taxon>
        <taxon>Spiralia</taxon>
        <taxon>Lophotrochozoa</taxon>
        <taxon>Platyhelminthes</taxon>
        <taxon>Cestoda</taxon>
        <taxon>Eucestoda</taxon>
        <taxon>Cyclophyllidea</taxon>
        <taxon>Hymenolepididae</taxon>
        <taxon>Hymenolepis</taxon>
    </lineage>
</organism>
<sequence length="83" mass="9298">MIASEGSIEKEKVYLSRKSEGVGETTTKQKKCGRTFGEILRDLCHFCPILLAILTILGIGIFLLVIFSDAIFSSIHDYLKRFS</sequence>
<dbReference type="Proteomes" id="UP000321570">
    <property type="component" value="Unassembled WGS sequence"/>
</dbReference>